<reference evidence="1 2" key="1">
    <citation type="journal article" date="2015" name="Genome Announc.">
        <title>Whole-Genome Sequence of Leptospira interrogans Serovar Hardjo Subtype Hardjoprajitno Strain Norma, Isolated from Cattle in a Leptospirosis Outbreak in Brazil.</title>
        <authorList>
            <person name="Cosate M.R."/>
            <person name="Soares S.C."/>
            <person name="Mendes T.A."/>
            <person name="Raittz R.T."/>
            <person name="Moreira E.C."/>
            <person name="Leite R."/>
            <person name="Fernandes G.R."/>
            <person name="Haddad J.P."/>
            <person name="Ortega J.M."/>
        </authorList>
    </citation>
    <scope>NUCLEOTIDE SEQUENCE [LARGE SCALE GENOMIC DNA]</scope>
    <source>
        <strain evidence="1 2">Norma</strain>
    </source>
</reference>
<organism evidence="1">
    <name type="scientific">Leptospira interrogans serovar Hardjo str. Norma</name>
    <dbReference type="NCBI Taxonomy" id="1279460"/>
    <lineage>
        <taxon>Bacteria</taxon>
        <taxon>Pseudomonadati</taxon>
        <taxon>Spirochaetota</taxon>
        <taxon>Spirochaetia</taxon>
        <taxon>Leptospirales</taxon>
        <taxon>Leptospiraceae</taxon>
        <taxon>Leptospira</taxon>
    </lineage>
</organism>
<sequence>MNSPSCFCFMKWSIEAALLIAAMEFFNNSNILKQPRILGIR</sequence>
<name>A0A0M4MS39_LEPIR</name>
<evidence type="ECO:0000313" key="1">
    <source>
        <dbReference type="EMBL" id="ALE38233.1"/>
    </source>
</evidence>
<dbReference type="AlphaFoldDB" id="A0A0M4MS39"/>
<dbReference type="PATRIC" id="fig|1279460.3.peg.1028"/>
<gene>
    <name evidence="1" type="ORF">G436_1022</name>
</gene>
<evidence type="ECO:0000313" key="2">
    <source>
        <dbReference type="Proteomes" id="UP000056502"/>
    </source>
</evidence>
<accession>A0A0M4MS39</accession>
<dbReference type="Proteomes" id="UP000056502">
    <property type="component" value="Chromosome I"/>
</dbReference>
<proteinExistence type="predicted"/>
<protein>
    <submittedName>
        <fullName evidence="1">Uncharacterized protein</fullName>
    </submittedName>
</protein>
<dbReference type="EMBL" id="CP012603">
    <property type="protein sequence ID" value="ALE38233.1"/>
    <property type="molecule type" value="Genomic_DNA"/>
</dbReference>